<dbReference type="EMBL" id="JNBY01000007">
    <property type="protein sequence ID" value="KDN88055.1"/>
    <property type="molecule type" value="Genomic_DNA"/>
</dbReference>
<dbReference type="HOGENOM" id="CLU_3169125_0_0_11"/>
<dbReference type="Proteomes" id="UP000027178">
    <property type="component" value="Unassembled WGS sequence"/>
</dbReference>
<evidence type="ECO:0000313" key="2">
    <source>
        <dbReference type="Proteomes" id="UP000027178"/>
    </source>
</evidence>
<comment type="caution">
    <text evidence="1">The sequence shown here is derived from an EMBL/GenBank/DDBJ whole genome shotgun (WGS) entry which is preliminary data.</text>
</comment>
<protein>
    <submittedName>
        <fullName evidence="1">Uncharacterized protein</fullName>
    </submittedName>
</protein>
<dbReference type="AlphaFoldDB" id="A0A066ZD29"/>
<dbReference type="PATRIC" id="fig|1348663.4.peg.112"/>
<keyword evidence="2" id="KW-1185">Reference proteome</keyword>
<name>A0A066ZD29_9ACTN</name>
<dbReference type="RefSeq" id="WP_208865902.1">
    <property type="nucleotide sequence ID" value="NZ_KK853997.1"/>
</dbReference>
<organism evidence="1 2">
    <name type="scientific">Kitasatospora cheerisanensis KCTC 2395</name>
    <dbReference type="NCBI Taxonomy" id="1348663"/>
    <lineage>
        <taxon>Bacteria</taxon>
        <taxon>Bacillati</taxon>
        <taxon>Actinomycetota</taxon>
        <taxon>Actinomycetes</taxon>
        <taxon>Kitasatosporales</taxon>
        <taxon>Streptomycetaceae</taxon>
        <taxon>Kitasatospora</taxon>
    </lineage>
</organism>
<sequence>MAAGLTHRPVADTLADTLAWDIARGGPTAGSEWLAEAEEARLLHALA</sequence>
<gene>
    <name evidence="1" type="ORF">KCH_01320</name>
</gene>
<evidence type="ECO:0000313" key="1">
    <source>
        <dbReference type="EMBL" id="KDN88055.1"/>
    </source>
</evidence>
<proteinExistence type="predicted"/>
<accession>A0A066ZD29</accession>
<reference evidence="1 2" key="1">
    <citation type="submission" date="2014-05" db="EMBL/GenBank/DDBJ databases">
        <title>Draft Genome Sequence of Kitasatospora cheerisanensis KCTC 2395.</title>
        <authorList>
            <person name="Nam D.H."/>
        </authorList>
    </citation>
    <scope>NUCLEOTIDE SEQUENCE [LARGE SCALE GENOMIC DNA]</scope>
    <source>
        <strain evidence="1 2">KCTC 2395</strain>
    </source>
</reference>